<protein>
    <submittedName>
        <fullName evidence="3">Clr5 domain-containing protein</fullName>
    </submittedName>
</protein>
<evidence type="ECO:0000313" key="4">
    <source>
        <dbReference type="Proteomes" id="UP000813444"/>
    </source>
</evidence>
<dbReference type="AlphaFoldDB" id="A0A8K0WR41"/>
<name>A0A8K0WR41_9HYPO</name>
<evidence type="ECO:0000256" key="1">
    <source>
        <dbReference type="SAM" id="MobiDB-lite"/>
    </source>
</evidence>
<feature type="compositionally biased region" description="Low complexity" evidence="1">
    <location>
        <begin position="191"/>
        <end position="204"/>
    </location>
</feature>
<accession>A0A8K0WR41</accession>
<dbReference type="Pfam" id="PF14420">
    <property type="entry name" value="Clr5"/>
    <property type="match status" value="1"/>
</dbReference>
<feature type="region of interest" description="Disordered" evidence="1">
    <location>
        <begin position="68"/>
        <end position="89"/>
    </location>
</feature>
<gene>
    <name evidence="3" type="ORF">B0I35DRAFT_219829</name>
</gene>
<feature type="domain" description="Clr5" evidence="2">
    <location>
        <begin position="1"/>
        <end position="54"/>
    </location>
</feature>
<dbReference type="PANTHER" id="PTHR38788:SF3">
    <property type="entry name" value="CLR5 DOMAIN-CONTAINING PROTEIN"/>
    <property type="match status" value="1"/>
</dbReference>
<proteinExistence type="predicted"/>
<sequence>MTKPWKEFRQEIVRLYIQEGRTLHDVKEIMRQRHGFEASIRSYRQHFDDWGVGKYNCKKRQQRRSSITDMLSSASSSSPPKTPMLSSSALKSSRPFAGLSHSEYSYAIRRHSDDGYRAHRLDSNSFYRGGHRLSLPTLPSPPGGDVYPSTSHRWGHHQGPHNHHHHHHRTGGTMTDPGSWHFHDGRSANWGSSSGSHHMSPPASRGEEPAASYLQVPARLPQYMDHTGWGYYRSDTASYTGSDTSDSVQQLRANDAPSPQLVPAYRETLDLGSSQSSSAAISNVGTW</sequence>
<feature type="compositionally biased region" description="Low complexity" evidence="1">
    <location>
        <begin position="68"/>
        <end position="78"/>
    </location>
</feature>
<dbReference type="PANTHER" id="PTHR38788">
    <property type="entry name" value="CLR5 DOMAIN-CONTAINING PROTEIN"/>
    <property type="match status" value="1"/>
</dbReference>
<keyword evidence="4" id="KW-1185">Reference proteome</keyword>
<organism evidence="3 4">
    <name type="scientific">Stachybotrys elegans</name>
    <dbReference type="NCBI Taxonomy" id="80388"/>
    <lineage>
        <taxon>Eukaryota</taxon>
        <taxon>Fungi</taxon>
        <taxon>Dikarya</taxon>
        <taxon>Ascomycota</taxon>
        <taxon>Pezizomycotina</taxon>
        <taxon>Sordariomycetes</taxon>
        <taxon>Hypocreomycetidae</taxon>
        <taxon>Hypocreales</taxon>
        <taxon>Stachybotryaceae</taxon>
        <taxon>Stachybotrys</taxon>
    </lineage>
</organism>
<reference evidence="3" key="1">
    <citation type="journal article" date="2021" name="Nat. Commun.">
        <title>Genetic determinants of endophytism in the Arabidopsis root mycobiome.</title>
        <authorList>
            <person name="Mesny F."/>
            <person name="Miyauchi S."/>
            <person name="Thiergart T."/>
            <person name="Pickel B."/>
            <person name="Atanasova L."/>
            <person name="Karlsson M."/>
            <person name="Huettel B."/>
            <person name="Barry K.W."/>
            <person name="Haridas S."/>
            <person name="Chen C."/>
            <person name="Bauer D."/>
            <person name="Andreopoulos W."/>
            <person name="Pangilinan J."/>
            <person name="LaButti K."/>
            <person name="Riley R."/>
            <person name="Lipzen A."/>
            <person name="Clum A."/>
            <person name="Drula E."/>
            <person name="Henrissat B."/>
            <person name="Kohler A."/>
            <person name="Grigoriev I.V."/>
            <person name="Martin F.M."/>
            <person name="Hacquard S."/>
        </authorList>
    </citation>
    <scope>NUCLEOTIDE SEQUENCE</scope>
    <source>
        <strain evidence="3">MPI-CAGE-CH-0235</strain>
    </source>
</reference>
<feature type="compositionally biased region" description="Basic residues" evidence="1">
    <location>
        <begin position="153"/>
        <end position="170"/>
    </location>
</feature>
<dbReference type="Proteomes" id="UP000813444">
    <property type="component" value="Unassembled WGS sequence"/>
</dbReference>
<dbReference type="InterPro" id="IPR025676">
    <property type="entry name" value="Clr5_dom"/>
</dbReference>
<dbReference type="EMBL" id="JAGPNK010000006">
    <property type="protein sequence ID" value="KAH7319758.1"/>
    <property type="molecule type" value="Genomic_DNA"/>
</dbReference>
<evidence type="ECO:0000259" key="2">
    <source>
        <dbReference type="Pfam" id="PF14420"/>
    </source>
</evidence>
<evidence type="ECO:0000313" key="3">
    <source>
        <dbReference type="EMBL" id="KAH7319758.1"/>
    </source>
</evidence>
<dbReference type="OrthoDB" id="4115389at2759"/>
<comment type="caution">
    <text evidence="3">The sequence shown here is derived from an EMBL/GenBank/DDBJ whole genome shotgun (WGS) entry which is preliminary data.</text>
</comment>
<feature type="region of interest" description="Disordered" evidence="1">
    <location>
        <begin position="132"/>
        <end position="210"/>
    </location>
</feature>